<keyword evidence="2" id="KW-1133">Transmembrane helix</keyword>
<feature type="transmembrane region" description="Helical" evidence="2">
    <location>
        <begin position="494"/>
        <end position="514"/>
    </location>
</feature>
<feature type="domain" description="Long Rib" evidence="4">
    <location>
        <begin position="300"/>
        <end position="391"/>
    </location>
</feature>
<dbReference type="AlphaFoldDB" id="A0A239YWN4"/>
<dbReference type="Pfam" id="PF18957">
    <property type="entry name" value="RibLong"/>
    <property type="match status" value="2"/>
</dbReference>
<evidence type="ECO:0000313" key="6">
    <source>
        <dbReference type="Proteomes" id="UP000215374"/>
    </source>
</evidence>
<dbReference type="RefSeq" id="WP_144311805.1">
    <property type="nucleotide sequence ID" value="NZ_CP009211.1"/>
</dbReference>
<evidence type="ECO:0000256" key="2">
    <source>
        <dbReference type="SAM" id="Phobius"/>
    </source>
</evidence>
<gene>
    <name evidence="5" type="primary">surB_5</name>
    <name evidence="5" type="ORF">SAMEA4535761_00817</name>
</gene>
<keyword evidence="3" id="KW-0732">Signal</keyword>
<feature type="signal peptide" evidence="3">
    <location>
        <begin position="1"/>
        <end position="25"/>
    </location>
</feature>
<feature type="region of interest" description="Disordered" evidence="1">
    <location>
        <begin position="392"/>
        <end position="412"/>
    </location>
</feature>
<sequence>MHWMPNPLAAVTVAAAVAVAPVAVAQETVQLTVKVQHHDDPVEAAEVKIEKIGDPTVQFSGVTDYEGLVKFQVPPGTYSYRVDVKGTGSQLTTVELTRPKDVVARFTNGTKRNVDFSWADMSVAAGSRAAVNPQITGDGREVTVEKMDGPAWAEVFADGTIEVMPPLRTVPGDYEIDVRTSAGQVEKVKVHVTGPETLKALQYPVTSVEQGRSATSAVPMATISHQGRDFSSQPVPEGVKFSTDAPNAQVDAETGRVTLDTADLQQEAGETVQVPVVATMPGGKKITAQADFHINALPSAKRFTPGWAPIEVAPGEHAAVKQTGERNMPKDAEYWWLRADNTKLAGWRVSIDQVDGTISASPDEGAQETVLYVRVSYSDGSQEQVAVPLKLTEPTAQSGETPGETPRALPPGKKTEILDAQASEVEIIDNGGVRLDVDKATGKVTATVPEDAMRGASYEVDLRVDGKDQKIRLTADEKPQPPAPQPASSVKDAWWIPLVMVVMAAVGAGAQWMWSQFGGLK</sequence>
<accession>A0A239YWN4</accession>
<keyword evidence="2" id="KW-0472">Membrane</keyword>
<reference evidence="5 6" key="1">
    <citation type="submission" date="2017-06" db="EMBL/GenBank/DDBJ databases">
        <authorList>
            <consortium name="Pathogen Informatics"/>
        </authorList>
    </citation>
    <scope>NUCLEOTIDE SEQUENCE [LARGE SCALE GENOMIC DNA]</scope>
    <source>
        <strain evidence="5 6">NCTC13015</strain>
    </source>
</reference>
<feature type="chain" id="PRO_5012624965" evidence="3">
    <location>
        <begin position="26"/>
        <end position="521"/>
    </location>
</feature>
<keyword evidence="2" id="KW-0812">Transmembrane</keyword>
<evidence type="ECO:0000256" key="3">
    <source>
        <dbReference type="SAM" id="SignalP"/>
    </source>
</evidence>
<dbReference type="InterPro" id="IPR044055">
    <property type="entry name" value="RibLong"/>
</dbReference>
<evidence type="ECO:0000256" key="1">
    <source>
        <dbReference type="SAM" id="MobiDB-lite"/>
    </source>
</evidence>
<dbReference type="Proteomes" id="UP000215374">
    <property type="component" value="Chromosome 1"/>
</dbReference>
<protein>
    <submittedName>
        <fullName evidence="5">Cell surface protein</fullName>
    </submittedName>
</protein>
<dbReference type="EMBL" id="LT906467">
    <property type="protein sequence ID" value="SNV63499.1"/>
    <property type="molecule type" value="Genomic_DNA"/>
</dbReference>
<feature type="domain" description="Long Rib" evidence="4">
    <location>
        <begin position="202"/>
        <end position="292"/>
    </location>
</feature>
<organism evidence="5 6">
    <name type="scientific">Corynebacterium imitans</name>
    <dbReference type="NCBI Taxonomy" id="156978"/>
    <lineage>
        <taxon>Bacteria</taxon>
        <taxon>Bacillati</taxon>
        <taxon>Actinomycetota</taxon>
        <taxon>Actinomycetes</taxon>
        <taxon>Mycobacteriales</taxon>
        <taxon>Corynebacteriaceae</taxon>
        <taxon>Corynebacterium</taxon>
    </lineage>
</organism>
<proteinExistence type="predicted"/>
<dbReference type="Gene3D" id="2.60.40.1120">
    <property type="entry name" value="Carboxypeptidase-like, regulatory domain"/>
    <property type="match status" value="1"/>
</dbReference>
<name>A0A239YWN4_9CORY</name>
<evidence type="ECO:0000313" key="5">
    <source>
        <dbReference type="EMBL" id="SNV63499.1"/>
    </source>
</evidence>
<dbReference type="OrthoDB" id="4386638at2"/>
<evidence type="ECO:0000259" key="4">
    <source>
        <dbReference type="Pfam" id="PF18957"/>
    </source>
</evidence>